<dbReference type="InterPro" id="IPR048574">
    <property type="entry name" value="RUBY_RBDX"/>
</dbReference>
<dbReference type="InterPro" id="IPR009040">
    <property type="entry name" value="Ferritin-like_diiron"/>
</dbReference>
<dbReference type="CDD" id="cd01041">
    <property type="entry name" value="Rubrerythrin"/>
    <property type="match status" value="1"/>
</dbReference>
<dbReference type="SUPFAM" id="SSF47240">
    <property type="entry name" value="Ferritin-like"/>
    <property type="match status" value="1"/>
</dbReference>
<dbReference type="Proteomes" id="UP000057043">
    <property type="component" value="Unassembled WGS sequence"/>
</dbReference>
<dbReference type="Proteomes" id="UP000053961">
    <property type="component" value="Unassembled WGS sequence"/>
</dbReference>
<dbReference type="GO" id="GO:0016491">
    <property type="term" value="F:oxidoreductase activity"/>
    <property type="evidence" value="ECO:0007669"/>
    <property type="project" value="InterPro"/>
</dbReference>
<dbReference type="PROSITE" id="PS50903">
    <property type="entry name" value="RUBREDOXIN_LIKE"/>
    <property type="match status" value="1"/>
</dbReference>
<proteinExistence type="predicted"/>
<dbReference type="AlphaFoldDB" id="A0A101FT15"/>
<gene>
    <name evidence="6" type="ORF">XD72_1711</name>
    <name evidence="7" type="ORF">XE07_1090</name>
</gene>
<dbReference type="GO" id="GO:0005506">
    <property type="term" value="F:iron ion binding"/>
    <property type="evidence" value="ECO:0007669"/>
    <property type="project" value="InterPro"/>
</dbReference>
<name>A0A101FT15_9EURY</name>
<dbReference type="EMBL" id="LGFT01000042">
    <property type="protein sequence ID" value="KUK43897.1"/>
    <property type="molecule type" value="Genomic_DNA"/>
</dbReference>
<dbReference type="Gene3D" id="1.20.1260.10">
    <property type="match status" value="1"/>
</dbReference>
<keyword evidence="3" id="KW-0175">Coiled coil</keyword>
<feature type="domain" description="Ferritin-like diiron" evidence="5">
    <location>
        <begin position="1"/>
        <end position="128"/>
    </location>
</feature>
<dbReference type="Pfam" id="PF02915">
    <property type="entry name" value="Rubrerythrin"/>
    <property type="match status" value="1"/>
</dbReference>
<dbReference type="InterPro" id="IPR009078">
    <property type="entry name" value="Ferritin-like_SF"/>
</dbReference>
<dbReference type="InterPro" id="IPR012347">
    <property type="entry name" value="Ferritin-like"/>
</dbReference>
<reference evidence="7" key="1">
    <citation type="journal article" date="2015" name="MBio">
        <title>Genome-resolved metagenomic analysis reveals roles for candidate phyla and other microbial community members in biogeochemical transformations in oil reservoirs.</title>
        <authorList>
            <person name="Hu P."/>
            <person name="Tom L."/>
            <person name="Singh A."/>
            <person name="Thomas B.C."/>
            <person name="Baker B.J."/>
            <person name="Piceno Y.M."/>
            <person name="Andersen G.L."/>
            <person name="Banfield J.F."/>
        </authorList>
    </citation>
    <scope>NUCLEOTIDE SEQUENCE [LARGE SCALE GENOMIC DNA]</scope>
    <source>
        <strain evidence="7">56_747</strain>
    </source>
</reference>
<evidence type="ECO:0000256" key="3">
    <source>
        <dbReference type="SAM" id="Coils"/>
    </source>
</evidence>
<dbReference type="InterPro" id="IPR003251">
    <property type="entry name" value="Rr_diiron-bd_dom"/>
</dbReference>
<reference evidence="8 9" key="2">
    <citation type="journal article" date="2015" name="MBio">
        <title>Genome-Resolved Metagenomic Analysis Reveals Roles for Candidate Phyla and Other Microbial Community Members in Biogeochemical Transformations in Oil Reservoirs.</title>
        <authorList>
            <person name="Hu P."/>
            <person name="Tom L."/>
            <person name="Singh A."/>
            <person name="Thomas B.C."/>
            <person name="Baker B.J."/>
            <person name="Piceno Y.M."/>
            <person name="Andersen G.L."/>
            <person name="Banfield J.F."/>
        </authorList>
    </citation>
    <scope>NUCLEOTIDE SEQUENCE [LARGE SCALE GENOMIC DNA]</scope>
    <source>
        <strain evidence="6">57_489</strain>
    </source>
</reference>
<protein>
    <submittedName>
        <fullName evidence="6">Rubrerythrin</fullName>
    </submittedName>
</protein>
<evidence type="ECO:0000256" key="2">
    <source>
        <dbReference type="ARBA" id="ARBA00022982"/>
    </source>
</evidence>
<dbReference type="Pfam" id="PF21349">
    <property type="entry name" value="RUBY_RBDX"/>
    <property type="match status" value="1"/>
</dbReference>
<dbReference type="Gene3D" id="2.20.28.10">
    <property type="match status" value="1"/>
</dbReference>
<comment type="caution">
    <text evidence="6">The sequence shown here is derived from an EMBL/GenBank/DDBJ whole genome shotgun (WGS) entry which is preliminary data.</text>
</comment>
<evidence type="ECO:0000259" key="5">
    <source>
        <dbReference type="PROSITE" id="PS50905"/>
    </source>
</evidence>
<sequence>MSKSEDCLKEAFAGESMANRKYLAFAEKADQEGYLQAARLLRAAAEAETIHAANHLKAMKAVKDTKENLREALAGETQEFKEMYPGMIETAKAEGDKAAERSFSYANEVEEIHARLYHQMMENLEDSKKESYPYYVCPVCGMTAEREPPERCPVCGVKGERFKRID</sequence>
<accession>A0A101FT15</accession>
<feature type="coiled-coil region" evidence="3">
    <location>
        <begin position="52"/>
        <end position="79"/>
    </location>
</feature>
<evidence type="ECO:0000313" key="7">
    <source>
        <dbReference type="EMBL" id="KUK96419.1"/>
    </source>
</evidence>
<keyword evidence="2" id="KW-0249">Electron transport</keyword>
<dbReference type="InterPro" id="IPR024934">
    <property type="entry name" value="Rubredoxin-like_dom"/>
</dbReference>
<evidence type="ECO:0000313" key="8">
    <source>
        <dbReference type="Proteomes" id="UP000053961"/>
    </source>
</evidence>
<dbReference type="PATRIC" id="fig|301375.6.peg.2500"/>
<evidence type="ECO:0000259" key="4">
    <source>
        <dbReference type="PROSITE" id="PS50903"/>
    </source>
</evidence>
<organism evidence="6 9">
    <name type="scientific">Methanothrix harundinacea</name>
    <dbReference type="NCBI Taxonomy" id="301375"/>
    <lineage>
        <taxon>Archaea</taxon>
        <taxon>Methanobacteriati</taxon>
        <taxon>Methanobacteriota</taxon>
        <taxon>Stenosarchaea group</taxon>
        <taxon>Methanomicrobia</taxon>
        <taxon>Methanotrichales</taxon>
        <taxon>Methanotrichaceae</taxon>
        <taxon>Methanothrix</taxon>
    </lineage>
</organism>
<dbReference type="PANTHER" id="PTHR33746:SF4">
    <property type="entry name" value="RUBRERYTHRIN"/>
    <property type="match status" value="1"/>
</dbReference>
<evidence type="ECO:0000313" key="9">
    <source>
        <dbReference type="Proteomes" id="UP000057043"/>
    </source>
</evidence>
<dbReference type="InterPro" id="IPR052753">
    <property type="entry name" value="Rbr2/Nigerythrin"/>
</dbReference>
<feature type="domain" description="Rubredoxin-like" evidence="4">
    <location>
        <begin position="132"/>
        <end position="165"/>
    </location>
</feature>
<dbReference type="SUPFAM" id="SSF57802">
    <property type="entry name" value="Rubredoxin-like"/>
    <property type="match status" value="1"/>
</dbReference>
<evidence type="ECO:0000256" key="1">
    <source>
        <dbReference type="ARBA" id="ARBA00022448"/>
    </source>
</evidence>
<dbReference type="PROSITE" id="PS50905">
    <property type="entry name" value="FERRITIN_LIKE"/>
    <property type="match status" value="1"/>
</dbReference>
<evidence type="ECO:0000313" key="6">
    <source>
        <dbReference type="EMBL" id="KUK43897.1"/>
    </source>
</evidence>
<dbReference type="EMBL" id="LGHB01000013">
    <property type="protein sequence ID" value="KUK96419.1"/>
    <property type="molecule type" value="Genomic_DNA"/>
</dbReference>
<keyword evidence="1" id="KW-0813">Transport</keyword>
<dbReference type="PANTHER" id="PTHR33746">
    <property type="entry name" value="RUBRERYTHRIN"/>
    <property type="match status" value="1"/>
</dbReference>